<protein>
    <submittedName>
        <fullName evidence="10">Similar to Putative nuclease HARBI1 acc. no. Q96MB7</fullName>
    </submittedName>
</protein>
<dbReference type="GO" id="GO:0046872">
    <property type="term" value="F:metal ion binding"/>
    <property type="evidence" value="ECO:0007669"/>
    <property type="project" value="UniProtKB-KW"/>
</dbReference>
<dbReference type="PANTHER" id="PTHR22930:SF85">
    <property type="entry name" value="GH03217P-RELATED"/>
    <property type="match status" value="1"/>
</dbReference>
<evidence type="ECO:0000256" key="7">
    <source>
        <dbReference type="ARBA" id="ARBA00023242"/>
    </source>
</evidence>
<evidence type="ECO:0000256" key="1">
    <source>
        <dbReference type="ARBA" id="ARBA00001968"/>
    </source>
</evidence>
<feature type="compositionally biased region" description="Acidic residues" evidence="8">
    <location>
        <begin position="48"/>
        <end position="62"/>
    </location>
</feature>
<dbReference type="Pfam" id="PF13359">
    <property type="entry name" value="DDE_Tnp_4"/>
    <property type="match status" value="1"/>
</dbReference>
<keyword evidence="7" id="KW-0539">Nucleus</keyword>
<dbReference type="GO" id="GO:0016787">
    <property type="term" value="F:hydrolase activity"/>
    <property type="evidence" value="ECO:0007669"/>
    <property type="project" value="UniProtKB-KW"/>
</dbReference>
<evidence type="ECO:0000256" key="6">
    <source>
        <dbReference type="ARBA" id="ARBA00022801"/>
    </source>
</evidence>
<keyword evidence="5" id="KW-0479">Metal-binding</keyword>
<evidence type="ECO:0000256" key="8">
    <source>
        <dbReference type="SAM" id="MobiDB-lite"/>
    </source>
</evidence>
<proteinExistence type="inferred from homology"/>
<evidence type="ECO:0000313" key="10">
    <source>
        <dbReference type="EMBL" id="CCX34612.1"/>
    </source>
</evidence>
<evidence type="ECO:0000256" key="3">
    <source>
        <dbReference type="ARBA" id="ARBA00006958"/>
    </source>
</evidence>
<dbReference type="InterPro" id="IPR045249">
    <property type="entry name" value="HARBI1-like"/>
</dbReference>
<evidence type="ECO:0000256" key="4">
    <source>
        <dbReference type="ARBA" id="ARBA00022722"/>
    </source>
</evidence>
<dbReference type="STRING" id="1076935.U4LVJ1"/>
<keyword evidence="6" id="KW-0378">Hydrolase</keyword>
<evidence type="ECO:0000313" key="11">
    <source>
        <dbReference type="Proteomes" id="UP000018144"/>
    </source>
</evidence>
<accession>U4LVJ1</accession>
<dbReference type="AlphaFoldDB" id="U4LVJ1"/>
<sequence>MPRLTERARVLRSLKVMKQLEEVDELLLSVNGGLQLVDNSPDSSAAESDTDMDTDADTDSEDSGSSIDSDNESSNSDSEMFVLQTGAQCNWGGLYDQLSQLRYWEDRENPRLVYMNRTHTVEQWFEQRCSETPAIFRAHFRMSRDSFEALLNAIEDHPVFYNQSRTKQTPVRYQLAVFLYCFGSNSSQLLCASVTGVGEGSVRNYTSRCITAILSLRDTYIRCPTQEEKAVMKQQIFAASMETFSGCVGFVGGTFITLSYAPLEDWWFSHNQESSYAPNSLVVCNDRRRITYLRTGDISAVPDARVFASSQLHLFADRFFDEGEYLIGDSAYTLTDYMVTPFKEPVPSRYHNAFNAMLSSQHIVIEDVFGLIKARFPSVTNVSIRIEGTESHRAVVRWFETACVLHNFLLDTDDGEWDNDDDRALANIHQEKVKKAKAIIEQQEDLLPGDEAAGVRLRGALLKLFIENVDENDLELL</sequence>
<dbReference type="eggNOG" id="KOG4585">
    <property type="taxonomic scope" value="Eukaryota"/>
</dbReference>
<feature type="domain" description="DDE Tnp4" evidence="9">
    <location>
        <begin position="267"/>
        <end position="407"/>
    </location>
</feature>
<keyword evidence="4" id="KW-0540">Nuclease</keyword>
<dbReference type="PANTHER" id="PTHR22930">
    <property type="match status" value="1"/>
</dbReference>
<dbReference type="GO" id="GO:0005634">
    <property type="term" value="C:nucleus"/>
    <property type="evidence" value="ECO:0007669"/>
    <property type="project" value="UniProtKB-SubCell"/>
</dbReference>
<dbReference type="Proteomes" id="UP000018144">
    <property type="component" value="Unassembled WGS sequence"/>
</dbReference>
<evidence type="ECO:0000259" key="9">
    <source>
        <dbReference type="Pfam" id="PF13359"/>
    </source>
</evidence>
<feature type="region of interest" description="Disordered" evidence="8">
    <location>
        <begin position="32"/>
        <end position="78"/>
    </location>
</feature>
<evidence type="ECO:0000256" key="5">
    <source>
        <dbReference type="ARBA" id="ARBA00022723"/>
    </source>
</evidence>
<dbReference type="OrthoDB" id="5421918at2759"/>
<organism evidence="10 11">
    <name type="scientific">Pyronema omphalodes (strain CBS 100304)</name>
    <name type="common">Pyronema confluens</name>
    <dbReference type="NCBI Taxonomy" id="1076935"/>
    <lineage>
        <taxon>Eukaryota</taxon>
        <taxon>Fungi</taxon>
        <taxon>Dikarya</taxon>
        <taxon>Ascomycota</taxon>
        <taxon>Pezizomycotina</taxon>
        <taxon>Pezizomycetes</taxon>
        <taxon>Pezizales</taxon>
        <taxon>Pyronemataceae</taxon>
        <taxon>Pyronema</taxon>
    </lineage>
</organism>
<comment type="subcellular location">
    <subcellularLocation>
        <location evidence="2">Nucleus</location>
    </subcellularLocation>
</comment>
<dbReference type="InterPro" id="IPR027806">
    <property type="entry name" value="HARBI1_dom"/>
</dbReference>
<reference evidence="10 11" key="1">
    <citation type="journal article" date="2013" name="PLoS Genet.">
        <title>The genome and development-dependent transcriptomes of Pyronema confluens: a window into fungal evolution.</title>
        <authorList>
            <person name="Traeger S."/>
            <person name="Altegoer F."/>
            <person name="Freitag M."/>
            <person name="Gabaldon T."/>
            <person name="Kempken F."/>
            <person name="Kumar A."/>
            <person name="Marcet-Houben M."/>
            <person name="Poggeler S."/>
            <person name="Stajich J.E."/>
            <person name="Nowrousian M."/>
        </authorList>
    </citation>
    <scope>NUCLEOTIDE SEQUENCE [LARGE SCALE GENOMIC DNA]</scope>
    <source>
        <strain evidence="11">CBS 100304</strain>
        <tissue evidence="10">Vegetative mycelium</tissue>
    </source>
</reference>
<comment type="similarity">
    <text evidence="3">Belongs to the HARBI1 family.</text>
</comment>
<comment type="cofactor">
    <cofactor evidence="1">
        <name>a divalent metal cation</name>
        <dbReference type="ChEBI" id="CHEBI:60240"/>
    </cofactor>
</comment>
<name>U4LVJ1_PYROM</name>
<dbReference type="EMBL" id="HF936572">
    <property type="protein sequence ID" value="CCX34612.1"/>
    <property type="molecule type" value="Genomic_DNA"/>
</dbReference>
<feature type="compositionally biased region" description="Low complexity" evidence="8">
    <location>
        <begin position="63"/>
        <end position="78"/>
    </location>
</feature>
<gene>
    <name evidence="10" type="ORF">PCON_04005</name>
</gene>
<dbReference type="GO" id="GO:0004518">
    <property type="term" value="F:nuclease activity"/>
    <property type="evidence" value="ECO:0007669"/>
    <property type="project" value="UniProtKB-KW"/>
</dbReference>
<dbReference type="OMA" id="IRVEHCI"/>
<keyword evidence="11" id="KW-1185">Reference proteome</keyword>
<evidence type="ECO:0000256" key="2">
    <source>
        <dbReference type="ARBA" id="ARBA00004123"/>
    </source>
</evidence>